<keyword evidence="2" id="KW-0732">Signal</keyword>
<protein>
    <submittedName>
        <fullName evidence="4">DUF4124 domain-containing protein</fullName>
    </submittedName>
</protein>
<gene>
    <name evidence="4" type="ORF">QJT80_11610</name>
</gene>
<reference evidence="4" key="1">
    <citation type="journal article" date="2023" name="Int. J. Mol. Sci.">
        <title>Metagenomics Revealed a New Genus 'Candidatus Thiocaldithrix dubininis' gen. nov., sp. nov. and a New Species 'Candidatus Thiothrix putei' sp. nov. in the Family Thiotrichaceae, Some Members of Which Have Traits of Both Na+- and H+-Motive Energetics.</title>
        <authorList>
            <person name="Ravin N.V."/>
            <person name="Muntyan M.S."/>
            <person name="Smolyakov D.D."/>
            <person name="Rudenko T.S."/>
            <person name="Beletsky A.V."/>
            <person name="Mardanov A.V."/>
            <person name="Grabovich M.Y."/>
        </authorList>
    </citation>
    <scope>NUCLEOTIDE SEQUENCE</scope>
    <source>
        <strain evidence="4">GKL-01</strain>
    </source>
</reference>
<evidence type="ECO:0000313" key="4">
    <source>
        <dbReference type="EMBL" id="WGZ90140.1"/>
    </source>
</evidence>
<feature type="compositionally biased region" description="Polar residues" evidence="1">
    <location>
        <begin position="194"/>
        <end position="203"/>
    </location>
</feature>
<feature type="compositionally biased region" description="Basic and acidic residues" evidence="1">
    <location>
        <begin position="74"/>
        <end position="91"/>
    </location>
</feature>
<dbReference type="EMBL" id="CP124755">
    <property type="protein sequence ID" value="WGZ90140.1"/>
    <property type="molecule type" value="Genomic_DNA"/>
</dbReference>
<feature type="region of interest" description="Disordered" evidence="1">
    <location>
        <begin position="59"/>
        <end position="91"/>
    </location>
</feature>
<dbReference type="Proteomes" id="UP001300672">
    <property type="component" value="Chromosome"/>
</dbReference>
<accession>A0AA95H4A5</accession>
<feature type="region of interest" description="Disordered" evidence="1">
    <location>
        <begin position="158"/>
        <end position="203"/>
    </location>
</feature>
<dbReference type="Pfam" id="PF13511">
    <property type="entry name" value="DUF4124"/>
    <property type="match status" value="1"/>
</dbReference>
<reference evidence="4" key="2">
    <citation type="submission" date="2023-04" db="EMBL/GenBank/DDBJ databases">
        <authorList>
            <person name="Beletskiy A.V."/>
            <person name="Mardanov A.V."/>
            <person name="Ravin N.V."/>
        </authorList>
    </citation>
    <scope>NUCLEOTIDE SEQUENCE</scope>
    <source>
        <strain evidence="4">GKL-01</strain>
    </source>
</reference>
<evidence type="ECO:0000256" key="2">
    <source>
        <dbReference type="SAM" id="SignalP"/>
    </source>
</evidence>
<feature type="chain" id="PRO_5041674181" evidence="2">
    <location>
        <begin position="24"/>
        <end position="203"/>
    </location>
</feature>
<evidence type="ECO:0000256" key="1">
    <source>
        <dbReference type="SAM" id="MobiDB-lite"/>
    </source>
</evidence>
<dbReference type="InterPro" id="IPR025392">
    <property type="entry name" value="DUF4124"/>
</dbReference>
<dbReference type="KEGG" id="tdu:QJT80_11610"/>
<feature type="signal peptide" evidence="2">
    <location>
        <begin position="1"/>
        <end position="23"/>
    </location>
</feature>
<feature type="domain" description="DUF4124" evidence="3">
    <location>
        <begin position="15"/>
        <end position="52"/>
    </location>
</feature>
<sequence length="203" mass="22054">MKPARYLPFIVLSGLLIMSTTQAEMYKWTDKNGEIHYTQTPPPADIKGKSMDNDVKLSTGKLGNVIPSASTSNTKKETPEEAGKRSTEQHKAFCDDQKRIIEDLTAKSLIKWKDNPNDKEGYFLTAEQKAQKKQEVQKNIDQMCSAAMFEQVQQAEARAKNSQTASEVAAQANSSGGSSSGGKTGATAPHSMPPANSNGTISR</sequence>
<proteinExistence type="predicted"/>
<organism evidence="4">
    <name type="scientific">Candidatus Thiocaldithrix dubininis</name>
    <dbReference type="NCBI Taxonomy" id="3080823"/>
    <lineage>
        <taxon>Bacteria</taxon>
        <taxon>Pseudomonadati</taxon>
        <taxon>Pseudomonadota</taxon>
        <taxon>Gammaproteobacteria</taxon>
        <taxon>Thiotrichales</taxon>
        <taxon>Thiotrichaceae</taxon>
        <taxon>Candidatus Thiocaldithrix</taxon>
    </lineage>
</organism>
<evidence type="ECO:0000259" key="3">
    <source>
        <dbReference type="Pfam" id="PF13511"/>
    </source>
</evidence>
<name>A0AA95H4A5_9GAMM</name>
<dbReference type="AlphaFoldDB" id="A0AA95H4A5"/>